<reference evidence="3 5" key="2">
    <citation type="submission" date="2018-03" db="EMBL/GenBank/DDBJ databases">
        <title>Blue discolouration in mozzarella cheese caused by Pseudomonas fluorescens.</title>
        <authorList>
            <person name="Chiesa F."/>
            <person name="Dalmasso A."/>
            <person name="Lomonaco S."/>
        </authorList>
    </citation>
    <scope>NUCLEOTIDE SEQUENCE [LARGE SCALE GENOMIC DNA]</scope>
    <source>
        <strain evidence="3 5">11293</strain>
    </source>
</reference>
<dbReference type="EMBL" id="LCYA01000002">
    <property type="protein sequence ID" value="KWV90180.1"/>
    <property type="molecule type" value="Genomic_DNA"/>
</dbReference>
<evidence type="ECO:0000313" key="2">
    <source>
        <dbReference type="EMBL" id="KWV90180.1"/>
    </source>
</evidence>
<dbReference type="RefSeq" id="WP_034128770.1">
    <property type="nucleotide sequence ID" value="NZ_JRXU01000007.1"/>
</dbReference>
<dbReference type="Proteomes" id="UP000061348">
    <property type="component" value="Unassembled WGS sequence"/>
</dbReference>
<organism evidence="2 4">
    <name type="scientific">Pseudomonas fluorescens</name>
    <dbReference type="NCBI Taxonomy" id="294"/>
    <lineage>
        <taxon>Bacteria</taxon>
        <taxon>Pseudomonadati</taxon>
        <taxon>Pseudomonadota</taxon>
        <taxon>Gammaproteobacteria</taxon>
        <taxon>Pseudomonadales</taxon>
        <taxon>Pseudomonadaceae</taxon>
        <taxon>Pseudomonas</taxon>
    </lineage>
</organism>
<proteinExistence type="predicted"/>
<gene>
    <name evidence="3" type="ORF">C7A10_06750</name>
    <name evidence="2" type="ORF">PFLmoz3_00178</name>
</gene>
<name>A0A109LMJ3_PSEFL</name>
<dbReference type="Proteomes" id="UP000239731">
    <property type="component" value="Unassembled WGS sequence"/>
</dbReference>
<comment type="caution">
    <text evidence="2">The sequence shown here is derived from an EMBL/GenBank/DDBJ whole genome shotgun (WGS) entry which is preliminary data.</text>
</comment>
<feature type="region of interest" description="Disordered" evidence="1">
    <location>
        <begin position="19"/>
        <end position="45"/>
    </location>
</feature>
<dbReference type="AlphaFoldDB" id="A0A109LMJ3"/>
<evidence type="ECO:0000313" key="4">
    <source>
        <dbReference type="Proteomes" id="UP000061348"/>
    </source>
</evidence>
<evidence type="ECO:0000256" key="1">
    <source>
        <dbReference type="SAM" id="MobiDB-lite"/>
    </source>
</evidence>
<evidence type="ECO:0000313" key="5">
    <source>
        <dbReference type="Proteomes" id="UP000239731"/>
    </source>
</evidence>
<dbReference type="PATRIC" id="fig|294.194.peg.194"/>
<reference evidence="2 4" key="1">
    <citation type="submission" date="2015-05" db="EMBL/GenBank/DDBJ databases">
        <title>A genomic and transcriptomic approach to investigate the blue pigment phenotype in Pseudomonas fluorescens.</title>
        <authorList>
            <person name="Andreani N.A."/>
            <person name="Cardazzo B."/>
        </authorList>
    </citation>
    <scope>NUCLEOTIDE SEQUENCE [LARGE SCALE GENOMIC DNA]</scope>
    <source>
        <strain evidence="2 4">Ps_22</strain>
    </source>
</reference>
<sequence>MNISDAAVSLSTPLSVSAPAEASSQAGHVQASAAPLESRSGPRMQSMGLTSLRQTVLQGLGDTIRSHVLPSSVLHSTDSSKDKAYGAGLTFVGGMAKVAGRKMASSGGLSSKVAGSALMWGGKAAEKIGKNTYKNAEPKEDGNYNAFAPRNWVR</sequence>
<protein>
    <submittedName>
        <fullName evidence="2">Uncharacterized protein</fullName>
    </submittedName>
</protein>
<accession>A0A109LMJ3</accession>
<dbReference type="EMBL" id="PVUH01000004">
    <property type="protein sequence ID" value="PRW93637.1"/>
    <property type="molecule type" value="Genomic_DNA"/>
</dbReference>
<evidence type="ECO:0000313" key="3">
    <source>
        <dbReference type="EMBL" id="PRW93637.1"/>
    </source>
</evidence>